<dbReference type="GO" id="GO:0005262">
    <property type="term" value="F:calcium channel activity"/>
    <property type="evidence" value="ECO:0007669"/>
    <property type="project" value="TreeGrafter"/>
</dbReference>
<evidence type="ECO:0000259" key="8">
    <source>
        <dbReference type="PROSITE" id="PS50095"/>
    </source>
</evidence>
<name>A0A819F194_9BILA</name>
<keyword evidence="5 7" id="KW-0472">Membrane</keyword>
<dbReference type="Gene3D" id="2.60.60.20">
    <property type="entry name" value="PLAT/LH2 domain"/>
    <property type="match status" value="1"/>
</dbReference>
<evidence type="ECO:0000256" key="6">
    <source>
        <dbReference type="PROSITE-ProRule" id="PRU00152"/>
    </source>
</evidence>
<dbReference type="Pfam" id="PF20519">
    <property type="entry name" value="Polycystin_dom"/>
    <property type="match status" value="1"/>
</dbReference>
<feature type="domain" description="PLAT" evidence="8">
    <location>
        <begin position="28"/>
        <end position="147"/>
    </location>
</feature>
<keyword evidence="4 7" id="KW-1133">Transmembrane helix</keyword>
<dbReference type="SMART" id="SM00308">
    <property type="entry name" value="LH2"/>
    <property type="match status" value="1"/>
</dbReference>
<comment type="subcellular location">
    <subcellularLocation>
        <location evidence="1">Membrane</location>
        <topology evidence="1">Multi-pass membrane protein</topology>
    </subcellularLocation>
</comment>
<evidence type="ECO:0000313" key="10">
    <source>
        <dbReference type="Proteomes" id="UP000663881"/>
    </source>
</evidence>
<evidence type="ECO:0000313" key="9">
    <source>
        <dbReference type="EMBL" id="CAF3860190.1"/>
    </source>
</evidence>
<dbReference type="SUPFAM" id="SSF49723">
    <property type="entry name" value="Lipase/lipooxygenase domain (PLAT/LH2 domain)"/>
    <property type="match status" value="1"/>
</dbReference>
<dbReference type="InterPro" id="IPR001024">
    <property type="entry name" value="PLAT/LH2_dom"/>
</dbReference>
<feature type="transmembrane region" description="Helical" evidence="7">
    <location>
        <begin position="363"/>
        <end position="381"/>
    </location>
</feature>
<gene>
    <name evidence="9" type="ORF">OKA104_LOCUS21993</name>
</gene>
<feature type="non-terminal residue" evidence="9">
    <location>
        <position position="1"/>
    </location>
</feature>
<dbReference type="GO" id="GO:0016020">
    <property type="term" value="C:membrane"/>
    <property type="evidence" value="ECO:0007669"/>
    <property type="project" value="UniProtKB-SubCell"/>
</dbReference>
<dbReference type="PANTHER" id="PTHR10877">
    <property type="entry name" value="POLYCYSTIN FAMILY MEMBER"/>
    <property type="match status" value="1"/>
</dbReference>
<evidence type="ECO:0000256" key="7">
    <source>
        <dbReference type="SAM" id="Phobius"/>
    </source>
</evidence>
<evidence type="ECO:0000256" key="1">
    <source>
        <dbReference type="ARBA" id="ARBA00004141"/>
    </source>
</evidence>
<dbReference type="EMBL" id="CAJOAY010001573">
    <property type="protein sequence ID" value="CAF3860190.1"/>
    <property type="molecule type" value="Genomic_DNA"/>
</dbReference>
<dbReference type="PROSITE" id="PS50095">
    <property type="entry name" value="PLAT"/>
    <property type="match status" value="1"/>
</dbReference>
<evidence type="ECO:0000256" key="4">
    <source>
        <dbReference type="ARBA" id="ARBA00022989"/>
    </source>
</evidence>
<dbReference type="Pfam" id="PF01477">
    <property type="entry name" value="PLAT"/>
    <property type="match status" value="1"/>
</dbReference>
<protein>
    <recommendedName>
        <fullName evidence="8">PLAT domain-containing protein</fullName>
    </recommendedName>
</protein>
<organism evidence="9 10">
    <name type="scientific">Adineta steineri</name>
    <dbReference type="NCBI Taxonomy" id="433720"/>
    <lineage>
        <taxon>Eukaryota</taxon>
        <taxon>Metazoa</taxon>
        <taxon>Spiralia</taxon>
        <taxon>Gnathifera</taxon>
        <taxon>Rotifera</taxon>
        <taxon>Eurotatoria</taxon>
        <taxon>Bdelloidea</taxon>
        <taxon>Adinetida</taxon>
        <taxon>Adinetidae</taxon>
        <taxon>Adineta</taxon>
    </lineage>
</organism>
<dbReference type="InterPro" id="IPR036392">
    <property type="entry name" value="PLAT/LH2_dom_sf"/>
</dbReference>
<proteinExistence type="inferred from homology"/>
<evidence type="ECO:0000256" key="2">
    <source>
        <dbReference type="ARBA" id="ARBA00007200"/>
    </source>
</evidence>
<keyword evidence="3 7" id="KW-0812">Transmembrane</keyword>
<dbReference type="InterPro" id="IPR051223">
    <property type="entry name" value="Polycystin"/>
</dbReference>
<feature type="transmembrane region" description="Helical" evidence="7">
    <location>
        <begin position="573"/>
        <end position="596"/>
    </location>
</feature>
<comment type="similarity">
    <text evidence="2">Belongs to the polycystin family.</text>
</comment>
<reference evidence="9" key="1">
    <citation type="submission" date="2021-02" db="EMBL/GenBank/DDBJ databases">
        <authorList>
            <person name="Nowell W R."/>
        </authorList>
    </citation>
    <scope>NUCLEOTIDE SEQUENCE</scope>
</reference>
<dbReference type="Proteomes" id="UP000663881">
    <property type="component" value="Unassembled WGS sequence"/>
</dbReference>
<dbReference type="PANTHER" id="PTHR10877:SF194">
    <property type="entry name" value="LOCATION OF VULVA DEFECTIVE 1"/>
    <property type="match status" value="1"/>
</dbReference>
<comment type="caution">
    <text evidence="9">The sequence shown here is derived from an EMBL/GenBank/DDBJ whole genome shotgun (WGS) entry which is preliminary data.</text>
</comment>
<dbReference type="FunFam" id="2.60.60.20:FF:000022">
    <property type="entry name" value="Uncharacterized protein"/>
    <property type="match status" value="1"/>
</dbReference>
<evidence type="ECO:0000256" key="3">
    <source>
        <dbReference type="ARBA" id="ARBA00022692"/>
    </source>
</evidence>
<feature type="transmembrane region" description="Helical" evidence="7">
    <location>
        <begin position="271"/>
        <end position="294"/>
    </location>
</feature>
<feature type="transmembrane region" description="Helical" evidence="7">
    <location>
        <begin position="189"/>
        <end position="210"/>
    </location>
</feature>
<dbReference type="AlphaFoldDB" id="A0A819F194"/>
<feature type="transmembrane region" description="Helical" evidence="7">
    <location>
        <begin position="635"/>
        <end position="659"/>
    </location>
</feature>
<sequence>IYARYKDKKDLEKLGVTPLSDNYSTDQYFYQMIVFTGHRANAGTNSKVHFILAGEEDETIVRTFSDPHRRILQRGGIDAFIMAVPKSLGLLNYMRIWHDNGGLHDKASWFLKYIIVRDLQTMEKSYFICQQWFAVEKDDERIERILPIAGELQKHEFSYVLSKQAYHSVTEGHLWFSIFSRPPSNKFTCVQRCTCCFVLLFTAMLLNILYNDQTNEINTNQTGGSLSFGPFYISSQQISIVLISSFFIIVRGIQFGDLKTQKWLTSLISGFFSSILLIQPLKIVALAVFFAFFIRKSDKDNEAAEYLDDNVDLNHNEEYIHSRESPFTYRSQTSNVRLNESELACVRDQRLKEIHMWTIIREIVFYFCFLILIYLMTYIIMNSNAFFQVNHLRNYFLNTNQIDNDYTKISTIDQYWNWLENSFISNIHAQEWYNGDAPQNLNVFINDKSNRLIGRVLMRQLRVKTSLCPTKLSLKCNKDYSFFNEEKNSYKPGWINQTTQYSNSSVDQAFMYQTGDKFDQYVWIDSQTRAIIIQLTLYNPEVVLFTSVTFLVEFLSTGSLIPQYRFEPLTFQVFTSIFQLICSIIYMLFIKYYMIIEIKTVIKMKSSYFYRFWSYIGVGNRFKETNGYTFINLQVAIYINDILTCLFGFCCFFGILKFLGLCRLH</sequence>
<feature type="transmembrane region" description="Helical" evidence="7">
    <location>
        <begin position="230"/>
        <end position="250"/>
    </location>
</feature>
<accession>A0A819F194</accession>
<dbReference type="GO" id="GO:0050982">
    <property type="term" value="P:detection of mechanical stimulus"/>
    <property type="evidence" value="ECO:0007669"/>
    <property type="project" value="TreeGrafter"/>
</dbReference>
<evidence type="ECO:0000256" key="5">
    <source>
        <dbReference type="ARBA" id="ARBA00023136"/>
    </source>
</evidence>
<comment type="caution">
    <text evidence="6">Lacks conserved residue(s) required for the propagation of feature annotation.</text>
</comment>
<dbReference type="InterPro" id="IPR046791">
    <property type="entry name" value="Polycystin_dom"/>
</dbReference>